<evidence type="ECO:0000313" key="1">
    <source>
        <dbReference type="EMBL" id="ERZ96183.1"/>
    </source>
</evidence>
<name>U9SJT0_RHIID</name>
<dbReference type="HOGENOM" id="CLU_2962038_0_0_1"/>
<proteinExistence type="predicted"/>
<accession>U9SJT0</accession>
<dbReference type="EMBL" id="KI300651">
    <property type="protein sequence ID" value="ERZ96183.1"/>
    <property type="molecule type" value="Genomic_DNA"/>
</dbReference>
<reference evidence="1" key="1">
    <citation type="submission" date="2013-07" db="EMBL/GenBank/DDBJ databases">
        <title>The genome of an arbuscular mycorrhizal fungus provides insights into the evolution of the oldest plant symbiosis.</title>
        <authorList>
            <consortium name="DOE Joint Genome Institute"/>
            <person name="Tisserant E."/>
            <person name="Malbreil M."/>
            <person name="Kuo A."/>
            <person name="Kohler A."/>
            <person name="Symeonidi A."/>
            <person name="Balestrini R."/>
            <person name="Charron P."/>
            <person name="Duensing N."/>
            <person name="Frei-dit-Frey N."/>
            <person name="Gianinazzi-Pearson V."/>
            <person name="Gilbert B."/>
            <person name="Handa Y."/>
            <person name="Hijri M."/>
            <person name="Kaul R."/>
            <person name="Kawaguchi M."/>
            <person name="Krajinski F."/>
            <person name="Lammers P."/>
            <person name="Lapierre D."/>
            <person name="Masclaux F.G."/>
            <person name="Murat C."/>
            <person name="Morin E."/>
            <person name="Ndikumana S."/>
            <person name="Pagni M."/>
            <person name="Petitpierre D."/>
            <person name="Requena N."/>
            <person name="Rosikiewicz P."/>
            <person name="Riley R."/>
            <person name="Saito K."/>
            <person name="San Clemente H."/>
            <person name="Shapiro H."/>
            <person name="van Tuinen D."/>
            <person name="Becard G."/>
            <person name="Bonfante P."/>
            <person name="Paszkowski U."/>
            <person name="Shachar-Hill Y."/>
            <person name="Young J.P."/>
            <person name="Sanders I.R."/>
            <person name="Henrissat B."/>
            <person name="Rensing S.A."/>
            <person name="Grigoriev I.V."/>
            <person name="Corradi N."/>
            <person name="Roux C."/>
            <person name="Martin F."/>
        </authorList>
    </citation>
    <scope>NUCLEOTIDE SEQUENCE</scope>
    <source>
        <strain evidence="1">DAOM 197198</strain>
    </source>
</reference>
<dbReference type="AlphaFoldDB" id="U9SJT0"/>
<protein>
    <submittedName>
        <fullName evidence="1">Uncharacterized protein</fullName>
    </submittedName>
</protein>
<organism evidence="1">
    <name type="scientific">Rhizophagus irregularis (strain DAOM 181602 / DAOM 197198 / MUCL 43194)</name>
    <name type="common">Arbuscular mycorrhizal fungus</name>
    <name type="synonym">Glomus intraradices</name>
    <dbReference type="NCBI Taxonomy" id="747089"/>
    <lineage>
        <taxon>Eukaryota</taxon>
        <taxon>Fungi</taxon>
        <taxon>Fungi incertae sedis</taxon>
        <taxon>Mucoromycota</taxon>
        <taxon>Glomeromycotina</taxon>
        <taxon>Glomeromycetes</taxon>
        <taxon>Glomerales</taxon>
        <taxon>Glomeraceae</taxon>
        <taxon>Rhizophagus</taxon>
    </lineage>
</organism>
<gene>
    <name evidence="1" type="ORF">GLOINDRAFT_340803</name>
</gene>
<sequence>MLSYWNILMKYRSEIYADHNKSKNNINGKSACTALLPNITVVNLQVQISSLRKPIRLSH</sequence>